<accession>A0A7Y4P0V7</accession>
<dbReference type="Proteomes" id="UP000553957">
    <property type="component" value="Unassembled WGS sequence"/>
</dbReference>
<dbReference type="CDD" id="cd02440">
    <property type="entry name" value="AdoMet_MTases"/>
    <property type="match status" value="1"/>
</dbReference>
<dbReference type="GO" id="GO:0032259">
    <property type="term" value="P:methylation"/>
    <property type="evidence" value="ECO:0007669"/>
    <property type="project" value="UniProtKB-KW"/>
</dbReference>
<sequence length="254" mass="27388">MTTTGDPRRVNYARRTAETQAAFFTRHLRPGISLLDLGCGPGSITIGLAERVHPGPTTGFDLNPALPDGADHSAVELVAGDVTKGLPFEDDSFDAVFCSALLQHVPEPLAVLREVRRVTRPGAVVGLVDADWDGQLLHPANPLLEASFEVLRRLRAGTSPYVGKQLRALLTEAGFVNCESYARVVHHGTADEVAGVGAFTAGLMSGQRELIVDQQIATGAEVDEMEQAWLTWSTDPGSFLARFWIEAVAWAPEY</sequence>
<dbReference type="GO" id="GO:0008757">
    <property type="term" value="F:S-adenosylmethionine-dependent methyltransferase activity"/>
    <property type="evidence" value="ECO:0007669"/>
    <property type="project" value="InterPro"/>
</dbReference>
<feature type="domain" description="Methyltransferase type 11" evidence="1">
    <location>
        <begin position="35"/>
        <end position="124"/>
    </location>
</feature>
<dbReference type="AlphaFoldDB" id="A0A7Y4P0V7"/>
<keyword evidence="4" id="KW-1185">Reference proteome</keyword>
<evidence type="ECO:0000259" key="1">
    <source>
        <dbReference type="Pfam" id="PF08241"/>
    </source>
</evidence>
<dbReference type="SUPFAM" id="SSF53335">
    <property type="entry name" value="S-adenosyl-L-methionine-dependent methyltransferases"/>
    <property type="match status" value="1"/>
</dbReference>
<reference evidence="3 4" key="1">
    <citation type="submission" date="2020-05" db="EMBL/GenBank/DDBJ databases">
        <title>Genome sequence of Kribbella sandramycini ATCC 39419.</title>
        <authorList>
            <person name="Maclea K.S."/>
            <person name="Fair J.L."/>
        </authorList>
    </citation>
    <scope>NUCLEOTIDE SEQUENCE [LARGE SCALE GENOMIC DNA]</scope>
    <source>
        <strain evidence="3 4">ATCC 39419</strain>
    </source>
</reference>
<reference evidence="2 5" key="2">
    <citation type="submission" date="2020-08" db="EMBL/GenBank/DDBJ databases">
        <title>Sequencing the genomes of 1000 actinobacteria strains.</title>
        <authorList>
            <person name="Klenk H.-P."/>
        </authorList>
    </citation>
    <scope>NUCLEOTIDE SEQUENCE [LARGE SCALE GENOMIC DNA]</scope>
    <source>
        <strain evidence="2 5">DSM 15626</strain>
    </source>
</reference>
<dbReference type="Gene3D" id="3.40.50.150">
    <property type="entry name" value="Vaccinia Virus protein VP39"/>
    <property type="match status" value="1"/>
</dbReference>
<dbReference type="InterPro" id="IPR013216">
    <property type="entry name" value="Methyltransf_11"/>
</dbReference>
<organism evidence="3 4">
    <name type="scientific">Kribbella sandramycini</name>
    <dbReference type="NCBI Taxonomy" id="60450"/>
    <lineage>
        <taxon>Bacteria</taxon>
        <taxon>Bacillati</taxon>
        <taxon>Actinomycetota</taxon>
        <taxon>Actinomycetes</taxon>
        <taxon>Propionibacteriales</taxon>
        <taxon>Kribbellaceae</taxon>
        <taxon>Kribbella</taxon>
    </lineage>
</organism>
<proteinExistence type="predicted"/>
<dbReference type="InterPro" id="IPR029063">
    <property type="entry name" value="SAM-dependent_MTases_sf"/>
</dbReference>
<dbReference type="EMBL" id="JABJRC010000003">
    <property type="protein sequence ID" value="NOL41525.1"/>
    <property type="molecule type" value="Genomic_DNA"/>
</dbReference>
<name>A0A7Y4P0V7_9ACTN</name>
<evidence type="ECO:0000313" key="5">
    <source>
        <dbReference type="Proteomes" id="UP000553957"/>
    </source>
</evidence>
<dbReference type="PANTHER" id="PTHR43591">
    <property type="entry name" value="METHYLTRANSFERASE"/>
    <property type="match status" value="1"/>
</dbReference>
<gene>
    <name evidence="2" type="ORF">HNR71_000893</name>
    <name evidence="3" type="ORF">HPO96_14860</name>
</gene>
<evidence type="ECO:0000313" key="4">
    <source>
        <dbReference type="Proteomes" id="UP000534306"/>
    </source>
</evidence>
<dbReference type="EMBL" id="JACHKF010000001">
    <property type="protein sequence ID" value="MBB6565256.1"/>
    <property type="molecule type" value="Genomic_DNA"/>
</dbReference>
<evidence type="ECO:0000313" key="2">
    <source>
        <dbReference type="EMBL" id="MBB6565256.1"/>
    </source>
</evidence>
<dbReference type="RefSeq" id="WP_171674030.1">
    <property type="nucleotide sequence ID" value="NZ_BAAAGT010000001.1"/>
</dbReference>
<dbReference type="Proteomes" id="UP000534306">
    <property type="component" value="Unassembled WGS sequence"/>
</dbReference>
<dbReference type="Pfam" id="PF08241">
    <property type="entry name" value="Methyltransf_11"/>
    <property type="match status" value="1"/>
</dbReference>
<keyword evidence="3" id="KW-0808">Transferase</keyword>
<protein>
    <submittedName>
        <fullName evidence="3">Methyltransferase domain-containing protein</fullName>
    </submittedName>
    <submittedName>
        <fullName evidence="2">SAM-dependent methyltransferase</fullName>
    </submittedName>
</protein>
<evidence type="ECO:0000313" key="3">
    <source>
        <dbReference type="EMBL" id="NOL41525.1"/>
    </source>
</evidence>
<comment type="caution">
    <text evidence="3">The sequence shown here is derived from an EMBL/GenBank/DDBJ whole genome shotgun (WGS) entry which is preliminary data.</text>
</comment>
<dbReference type="PANTHER" id="PTHR43591:SF24">
    <property type="entry name" value="2-METHOXY-6-POLYPRENYL-1,4-BENZOQUINOL METHYLASE, MITOCHONDRIAL"/>
    <property type="match status" value="1"/>
</dbReference>
<keyword evidence="3" id="KW-0489">Methyltransferase</keyword>